<feature type="transmembrane region" description="Helical" evidence="1">
    <location>
        <begin position="23"/>
        <end position="45"/>
    </location>
</feature>
<name>A0A2P2PVV7_RHIMU</name>
<accession>A0A2P2PVV7</accession>
<sequence length="58" mass="5971">MYGPGWPSGRSNDNLVTSNASNLNLLICLALNFAASTSSIPILLISASIPSSDFSPSS</sequence>
<dbReference type="EMBL" id="GGEC01078351">
    <property type="protein sequence ID" value="MBX58835.1"/>
    <property type="molecule type" value="Transcribed_RNA"/>
</dbReference>
<dbReference type="AlphaFoldDB" id="A0A2P2PVV7"/>
<organism evidence="2">
    <name type="scientific">Rhizophora mucronata</name>
    <name type="common">Asiatic mangrove</name>
    <dbReference type="NCBI Taxonomy" id="61149"/>
    <lineage>
        <taxon>Eukaryota</taxon>
        <taxon>Viridiplantae</taxon>
        <taxon>Streptophyta</taxon>
        <taxon>Embryophyta</taxon>
        <taxon>Tracheophyta</taxon>
        <taxon>Spermatophyta</taxon>
        <taxon>Magnoliopsida</taxon>
        <taxon>eudicotyledons</taxon>
        <taxon>Gunneridae</taxon>
        <taxon>Pentapetalae</taxon>
        <taxon>rosids</taxon>
        <taxon>fabids</taxon>
        <taxon>Malpighiales</taxon>
        <taxon>Rhizophoraceae</taxon>
        <taxon>Rhizophora</taxon>
    </lineage>
</organism>
<protein>
    <submittedName>
        <fullName evidence="2">Uncharacterized protein</fullName>
    </submittedName>
</protein>
<evidence type="ECO:0000256" key="1">
    <source>
        <dbReference type="SAM" id="Phobius"/>
    </source>
</evidence>
<keyword evidence="1" id="KW-0472">Membrane</keyword>
<evidence type="ECO:0000313" key="2">
    <source>
        <dbReference type="EMBL" id="MBX58835.1"/>
    </source>
</evidence>
<reference evidence="2" key="1">
    <citation type="submission" date="2018-02" db="EMBL/GenBank/DDBJ databases">
        <title>Rhizophora mucronata_Transcriptome.</title>
        <authorList>
            <person name="Meera S.P."/>
            <person name="Sreeshan A."/>
            <person name="Augustine A."/>
        </authorList>
    </citation>
    <scope>NUCLEOTIDE SEQUENCE</scope>
    <source>
        <tissue evidence="2">Leaf</tissue>
    </source>
</reference>
<keyword evidence="1" id="KW-1133">Transmembrane helix</keyword>
<proteinExistence type="predicted"/>
<keyword evidence="1" id="KW-0812">Transmembrane</keyword>